<comment type="caution">
    <text evidence="2">The sequence shown here is derived from an EMBL/GenBank/DDBJ whole genome shotgun (WGS) entry which is preliminary data.</text>
</comment>
<proteinExistence type="predicted"/>
<gene>
    <name evidence="2" type="ORF">L596_019841</name>
</gene>
<organism evidence="2 3">
    <name type="scientific">Steinernema carpocapsae</name>
    <name type="common">Entomopathogenic nematode</name>
    <dbReference type="NCBI Taxonomy" id="34508"/>
    <lineage>
        <taxon>Eukaryota</taxon>
        <taxon>Metazoa</taxon>
        <taxon>Ecdysozoa</taxon>
        <taxon>Nematoda</taxon>
        <taxon>Chromadorea</taxon>
        <taxon>Rhabditida</taxon>
        <taxon>Tylenchina</taxon>
        <taxon>Panagrolaimomorpha</taxon>
        <taxon>Strongyloidoidea</taxon>
        <taxon>Steinernematidae</taxon>
        <taxon>Steinernema</taxon>
    </lineage>
</organism>
<keyword evidence="1" id="KW-0732">Signal</keyword>
<evidence type="ECO:0000313" key="2">
    <source>
        <dbReference type="EMBL" id="TKR72387.1"/>
    </source>
</evidence>
<protein>
    <recommendedName>
        <fullName evidence="4">Peptidase M13 N-terminal domain-containing protein</fullName>
    </recommendedName>
</protein>
<reference evidence="2 3" key="1">
    <citation type="journal article" date="2015" name="Genome Biol.">
        <title>Comparative genomics of Steinernema reveals deeply conserved gene regulatory networks.</title>
        <authorList>
            <person name="Dillman A.R."/>
            <person name="Macchietto M."/>
            <person name="Porter C.F."/>
            <person name="Rogers A."/>
            <person name="Williams B."/>
            <person name="Antoshechkin I."/>
            <person name="Lee M.M."/>
            <person name="Goodwin Z."/>
            <person name="Lu X."/>
            <person name="Lewis E.E."/>
            <person name="Goodrich-Blair H."/>
            <person name="Stock S.P."/>
            <person name="Adams B.J."/>
            <person name="Sternberg P.W."/>
            <person name="Mortazavi A."/>
        </authorList>
    </citation>
    <scope>NUCLEOTIDE SEQUENCE [LARGE SCALE GENOMIC DNA]</scope>
    <source>
        <strain evidence="2 3">ALL</strain>
    </source>
</reference>
<dbReference type="EMBL" id="AZBU02000006">
    <property type="protein sequence ID" value="TKR72387.1"/>
    <property type="molecule type" value="Genomic_DNA"/>
</dbReference>
<name>A0A4U5MRR7_STECR</name>
<dbReference type="SUPFAM" id="SSF55486">
    <property type="entry name" value="Metalloproteases ('zincins'), catalytic domain"/>
    <property type="match status" value="1"/>
</dbReference>
<reference evidence="2 3" key="2">
    <citation type="journal article" date="2019" name="G3 (Bethesda)">
        <title>Hybrid Assembly of the Genome of the Entomopathogenic Nematode Steinernema carpocapsae Identifies the X-Chromosome.</title>
        <authorList>
            <person name="Serra L."/>
            <person name="Macchietto M."/>
            <person name="Macias-Munoz A."/>
            <person name="McGill C.J."/>
            <person name="Rodriguez I.M."/>
            <person name="Rodriguez B."/>
            <person name="Murad R."/>
            <person name="Mortazavi A."/>
        </authorList>
    </citation>
    <scope>NUCLEOTIDE SEQUENCE [LARGE SCALE GENOMIC DNA]</scope>
    <source>
        <strain evidence="2 3">ALL</strain>
    </source>
</reference>
<evidence type="ECO:0000256" key="1">
    <source>
        <dbReference type="SAM" id="SignalP"/>
    </source>
</evidence>
<dbReference type="OrthoDB" id="5828898at2759"/>
<dbReference type="AlphaFoldDB" id="A0A4U5MRR7"/>
<dbReference type="Proteomes" id="UP000298663">
    <property type="component" value="Unassembled WGS sequence"/>
</dbReference>
<feature type="chain" id="PRO_5020713505" description="Peptidase M13 N-terminal domain-containing protein" evidence="1">
    <location>
        <begin position="18"/>
        <end position="289"/>
    </location>
</feature>
<accession>A0A4U5MRR7</accession>
<sequence length="289" mass="33108">MVRSVVFLLTLLINAHASFLSQELDLSINPCDDFYLHVCRKAKPEDFAISVKTAFEKKLADEALEIVENLEDPIVNLIVDIVKRNGHKDVESCFWGLNSVGKGLAYGKISNFAVECADWVCNFIVRYSKKNDIRITEKLSEVSNSFVKMMVMEFLEIVDKNGLYRSIDPLVSYPTDVEEPKKLKILNMTKRFAALQYGVEGFKKDLHEELLVSDSFAPYFNLVYSRLLNEKGVYLSRKRQGELVKLYNDVKEAIRVKINNSVIVNEYSRESINRIKRTWNATSAGIRTT</sequence>
<evidence type="ECO:0000313" key="3">
    <source>
        <dbReference type="Proteomes" id="UP000298663"/>
    </source>
</evidence>
<evidence type="ECO:0008006" key="4">
    <source>
        <dbReference type="Google" id="ProtNLM"/>
    </source>
</evidence>
<feature type="signal peptide" evidence="1">
    <location>
        <begin position="1"/>
        <end position="17"/>
    </location>
</feature>
<keyword evidence="3" id="KW-1185">Reference proteome</keyword>